<evidence type="ECO:0000256" key="4">
    <source>
        <dbReference type="PIRNR" id="PIRNR006078"/>
    </source>
</evidence>
<dbReference type="Gene3D" id="3.40.50.10350">
    <property type="entry name" value="Glycerate kinase, domain 1"/>
    <property type="match status" value="1"/>
</dbReference>
<dbReference type="Gene3D" id="3.90.1510.10">
    <property type="entry name" value="Glycerate kinase, domain 2"/>
    <property type="match status" value="1"/>
</dbReference>
<dbReference type="GO" id="GO:0008887">
    <property type="term" value="F:glycerate kinase activity"/>
    <property type="evidence" value="ECO:0007669"/>
    <property type="project" value="UniProtKB-EC"/>
</dbReference>
<comment type="similarity">
    <text evidence="1 4">Belongs to the glycerate kinase type-1 family.</text>
</comment>
<keyword evidence="2 4" id="KW-0808">Transferase</keyword>
<dbReference type="RefSeq" id="WP_341876085.1">
    <property type="nucleotide sequence ID" value="NZ_CP121687.1"/>
</dbReference>
<evidence type="ECO:0000256" key="1">
    <source>
        <dbReference type="ARBA" id="ARBA00006284"/>
    </source>
</evidence>
<keyword evidence="6" id="KW-1185">Reference proteome</keyword>
<evidence type="ECO:0000313" key="5">
    <source>
        <dbReference type="EMBL" id="WZL69082.1"/>
    </source>
</evidence>
<evidence type="ECO:0000256" key="2">
    <source>
        <dbReference type="ARBA" id="ARBA00022679"/>
    </source>
</evidence>
<gene>
    <name evidence="5" type="ORF">QBE51_09740</name>
</gene>
<dbReference type="InterPro" id="IPR018197">
    <property type="entry name" value="Glycerate_kinase_RE-like"/>
</dbReference>
<dbReference type="InterPro" id="IPR036129">
    <property type="entry name" value="Glycerate_kinase_sf"/>
</dbReference>
<dbReference type="PIRSF" id="PIRSF006078">
    <property type="entry name" value="GlxK"/>
    <property type="match status" value="1"/>
</dbReference>
<dbReference type="Pfam" id="PF02595">
    <property type="entry name" value="Gly_kinase"/>
    <property type="match status" value="1"/>
</dbReference>
<dbReference type="SUPFAM" id="SSF110738">
    <property type="entry name" value="Glycerate kinase I"/>
    <property type="match status" value="1"/>
</dbReference>
<accession>A0ABZ2Y1B4</accession>
<sequence length="379" mass="39312">MQIIIAPDSFKGSMSALEAANAIEKGVKKVFKNATTIKIPIADGGEGTVEAIVMGANGIIKETTVTGPLGEKVKAHYGILPDGSAVIEMAAASGITLVPSGRLNPMEATTYGTGELVKTALDEGVKKIIMGIGGSATNDGGMGFAQALGVVFKDEEGKPLGLGAKYLKDIHTIDVSGIDPRIKETQFIVACDVKNPLCGENGASAVYGPQKGATPQMVKELDHGLRHYASVIKEVLGKDIIHVEGTGAAGGLGAGLLVFCNAVLQSGIKTVLEAVNIEQHLKDTGLIITGEGKIDGQSVFGKGPVGIAEAAKPYHIPVMVLTGGIGEGAYKAYEYGISSIMPIVNGPISLEESMGRGRELIEDASERMMRILKAGMLMK</sequence>
<evidence type="ECO:0000256" key="3">
    <source>
        <dbReference type="ARBA" id="ARBA00022777"/>
    </source>
</evidence>
<dbReference type="EMBL" id="CP121687">
    <property type="protein sequence ID" value="WZL69082.1"/>
    <property type="molecule type" value="Genomic_DNA"/>
</dbReference>
<dbReference type="NCBIfam" id="TIGR00045">
    <property type="entry name" value="glycerate kinase"/>
    <property type="match status" value="1"/>
</dbReference>
<evidence type="ECO:0000313" key="6">
    <source>
        <dbReference type="Proteomes" id="UP001486565"/>
    </source>
</evidence>
<dbReference type="InterPro" id="IPR018193">
    <property type="entry name" value="Glyc_kinase_flavodox-like_fold"/>
</dbReference>
<dbReference type="InterPro" id="IPR004381">
    <property type="entry name" value="Glycerate_kinase"/>
</dbReference>
<dbReference type="PANTHER" id="PTHR21599">
    <property type="entry name" value="GLYCERATE KINASE"/>
    <property type="match status" value="1"/>
</dbReference>
<dbReference type="EC" id="2.7.1.31" evidence="5"/>
<proteinExistence type="inferred from homology"/>
<dbReference type="Proteomes" id="UP001486565">
    <property type="component" value="Chromosome"/>
</dbReference>
<organism evidence="5 6">
    <name type="scientific">Defluviitalea saccharophila</name>
    <dbReference type="NCBI Taxonomy" id="879970"/>
    <lineage>
        <taxon>Bacteria</taxon>
        <taxon>Bacillati</taxon>
        <taxon>Bacillota</taxon>
        <taxon>Clostridia</taxon>
        <taxon>Lachnospirales</taxon>
        <taxon>Defluviitaleaceae</taxon>
        <taxon>Defluviitalea</taxon>
    </lineage>
</organism>
<keyword evidence="3 4" id="KW-0418">Kinase</keyword>
<reference evidence="5 6" key="1">
    <citation type="submission" date="2023-03" db="EMBL/GenBank/DDBJ databases">
        <title>Novel Species.</title>
        <authorList>
            <person name="Ma S."/>
        </authorList>
    </citation>
    <scope>NUCLEOTIDE SEQUENCE [LARGE SCALE GENOMIC DNA]</scope>
    <source>
        <strain evidence="5 6">LIND6LT2</strain>
    </source>
</reference>
<dbReference type="PANTHER" id="PTHR21599:SF0">
    <property type="entry name" value="GLYCERATE KINASE"/>
    <property type="match status" value="1"/>
</dbReference>
<name>A0ABZ2Y1B4_9FIRM</name>
<protein>
    <submittedName>
        <fullName evidence="5">Glycerate kinase</fullName>
        <ecNumber evidence="5">2.7.1.31</ecNumber>
    </submittedName>
</protein>